<gene>
    <name evidence="1" type="ORF">PLOB_00000290</name>
</gene>
<name>A0ABN8MQV9_9CNID</name>
<comment type="caution">
    <text evidence="1">The sequence shown here is derived from an EMBL/GenBank/DDBJ whole genome shotgun (WGS) entry which is preliminary data.</text>
</comment>
<organism evidence="1 2">
    <name type="scientific">Porites lobata</name>
    <dbReference type="NCBI Taxonomy" id="104759"/>
    <lineage>
        <taxon>Eukaryota</taxon>
        <taxon>Metazoa</taxon>
        <taxon>Cnidaria</taxon>
        <taxon>Anthozoa</taxon>
        <taxon>Hexacorallia</taxon>
        <taxon>Scleractinia</taxon>
        <taxon>Fungiina</taxon>
        <taxon>Poritidae</taxon>
        <taxon>Porites</taxon>
    </lineage>
</organism>
<accession>A0ABN8MQV9</accession>
<evidence type="ECO:0000313" key="1">
    <source>
        <dbReference type="EMBL" id="CAH3032261.1"/>
    </source>
</evidence>
<evidence type="ECO:0000313" key="2">
    <source>
        <dbReference type="Proteomes" id="UP001159405"/>
    </source>
</evidence>
<sequence>MTSHQDVDENVKSTEFQDAGLLQQEELDSIMETLQGMESKFKSTFQEIDDAFQDLNIEINEGNGRFNGLVNEIRTNFDDIEGIKTRLPFPFCCFRTQAQRNLTGDIQYWCKKDIQKVTSEKQRETKEKDGVDTRDKIEYLCRQDYSKRRLKDKIDQIERMTDEKFKAVFDAFRQITGNSQRYKDEQEKLRDEVQKRFNEHGDFI</sequence>
<protein>
    <submittedName>
        <fullName evidence="1">Uncharacterized protein</fullName>
    </submittedName>
</protein>
<dbReference type="Proteomes" id="UP001159405">
    <property type="component" value="Unassembled WGS sequence"/>
</dbReference>
<proteinExistence type="predicted"/>
<dbReference type="EMBL" id="CALNXK010000001">
    <property type="protein sequence ID" value="CAH3032261.1"/>
    <property type="molecule type" value="Genomic_DNA"/>
</dbReference>
<reference evidence="1 2" key="1">
    <citation type="submission" date="2022-05" db="EMBL/GenBank/DDBJ databases">
        <authorList>
            <consortium name="Genoscope - CEA"/>
            <person name="William W."/>
        </authorList>
    </citation>
    <scope>NUCLEOTIDE SEQUENCE [LARGE SCALE GENOMIC DNA]</scope>
</reference>
<keyword evidence="2" id="KW-1185">Reference proteome</keyword>